<feature type="region of interest" description="Disordered" evidence="1">
    <location>
        <begin position="1"/>
        <end position="21"/>
    </location>
</feature>
<feature type="region of interest" description="Disordered" evidence="1">
    <location>
        <begin position="52"/>
        <end position="86"/>
    </location>
</feature>
<dbReference type="AlphaFoldDB" id="A0AAD5RPI4"/>
<feature type="compositionally biased region" description="Low complexity" evidence="1">
    <location>
        <begin position="1"/>
        <end position="19"/>
    </location>
</feature>
<protein>
    <submittedName>
        <fullName evidence="2">Uncharacterized protein</fullName>
    </submittedName>
</protein>
<organism evidence="2 3">
    <name type="scientific">Zalerion maritima</name>
    <dbReference type="NCBI Taxonomy" id="339359"/>
    <lineage>
        <taxon>Eukaryota</taxon>
        <taxon>Fungi</taxon>
        <taxon>Dikarya</taxon>
        <taxon>Ascomycota</taxon>
        <taxon>Pezizomycotina</taxon>
        <taxon>Sordariomycetes</taxon>
        <taxon>Lulworthiomycetidae</taxon>
        <taxon>Lulworthiales</taxon>
        <taxon>Lulworthiaceae</taxon>
        <taxon>Zalerion</taxon>
    </lineage>
</organism>
<keyword evidence="3" id="KW-1185">Reference proteome</keyword>
<feature type="compositionally biased region" description="Polar residues" evidence="1">
    <location>
        <begin position="63"/>
        <end position="77"/>
    </location>
</feature>
<evidence type="ECO:0000256" key="1">
    <source>
        <dbReference type="SAM" id="MobiDB-lite"/>
    </source>
</evidence>
<reference evidence="2" key="1">
    <citation type="submission" date="2022-07" db="EMBL/GenBank/DDBJ databases">
        <title>Draft genome sequence of Zalerion maritima ATCC 34329, a (micro)plastics degrading marine fungus.</title>
        <authorList>
            <person name="Paco A."/>
            <person name="Goncalves M.F.M."/>
            <person name="Rocha-Santos T.A.P."/>
            <person name="Alves A."/>
        </authorList>
    </citation>
    <scope>NUCLEOTIDE SEQUENCE</scope>
    <source>
        <strain evidence="2">ATCC 34329</strain>
    </source>
</reference>
<gene>
    <name evidence="2" type="ORF">MKZ38_002097</name>
</gene>
<name>A0AAD5RPI4_9PEZI</name>
<proteinExistence type="predicted"/>
<dbReference type="EMBL" id="JAKWBI020000160">
    <property type="protein sequence ID" value="KAJ2901233.1"/>
    <property type="molecule type" value="Genomic_DNA"/>
</dbReference>
<evidence type="ECO:0000313" key="3">
    <source>
        <dbReference type="Proteomes" id="UP001201980"/>
    </source>
</evidence>
<sequence length="220" mass="24089">MLKWSWSSESPSPAKSAASQRRNLLSYNHNRPILGTSSPFLVRSLPALGNPQTRTWDLDQQQRNRPASSHSGGIATTSDHHGDKRIHKTRIGVSRAATEPMGIAIVLEFSGEEADSSEREESLADGTSLAQHNSMKTQVPHVSTEPQLSTDGRVSRIVRYLYERGDGSFEYGTTTATFCKLRRRPPDLLIGWSGAADPPPAALLQITELETAGPGLFRID</sequence>
<dbReference type="Proteomes" id="UP001201980">
    <property type="component" value="Unassembled WGS sequence"/>
</dbReference>
<comment type="caution">
    <text evidence="2">The sequence shown here is derived from an EMBL/GenBank/DDBJ whole genome shotgun (WGS) entry which is preliminary data.</text>
</comment>
<evidence type="ECO:0000313" key="2">
    <source>
        <dbReference type="EMBL" id="KAJ2901233.1"/>
    </source>
</evidence>
<accession>A0AAD5RPI4</accession>